<dbReference type="SUPFAM" id="SSF46689">
    <property type="entry name" value="Homeodomain-like"/>
    <property type="match status" value="1"/>
</dbReference>
<dbReference type="Gene3D" id="1.10.10.60">
    <property type="entry name" value="Homeodomain-like"/>
    <property type="match status" value="1"/>
</dbReference>
<dbReference type="EMBL" id="CP022163">
    <property type="protein sequence ID" value="ATB31094.1"/>
    <property type="molecule type" value="Genomic_DNA"/>
</dbReference>
<keyword evidence="3" id="KW-1185">Reference proteome</keyword>
<dbReference type="GO" id="GO:0043565">
    <property type="term" value="F:sequence-specific DNA binding"/>
    <property type="evidence" value="ECO:0007669"/>
    <property type="project" value="InterPro"/>
</dbReference>
<name>A0A250IGY7_9BACT</name>
<evidence type="ECO:0000313" key="3">
    <source>
        <dbReference type="Proteomes" id="UP000217289"/>
    </source>
</evidence>
<dbReference type="InterPro" id="IPR002197">
    <property type="entry name" value="HTH_Fis"/>
</dbReference>
<sequence>MRELRNIIERALVMESGPELELDVLQGGKPMPSLMLAGPPRALKDVERLYTRWVLERLGGRRMEAAKVLGLSYPTFLKRLGEGS</sequence>
<dbReference type="KEGG" id="mbd:MEBOL_004556"/>
<feature type="domain" description="DNA binding HTH" evidence="1">
    <location>
        <begin position="43"/>
        <end position="81"/>
    </location>
</feature>
<organism evidence="2 3">
    <name type="scientific">Melittangium boletus DSM 14713</name>
    <dbReference type="NCBI Taxonomy" id="1294270"/>
    <lineage>
        <taxon>Bacteria</taxon>
        <taxon>Pseudomonadati</taxon>
        <taxon>Myxococcota</taxon>
        <taxon>Myxococcia</taxon>
        <taxon>Myxococcales</taxon>
        <taxon>Cystobacterineae</taxon>
        <taxon>Archangiaceae</taxon>
        <taxon>Melittangium</taxon>
    </lineage>
</organism>
<dbReference type="InterPro" id="IPR009057">
    <property type="entry name" value="Homeodomain-like_sf"/>
</dbReference>
<evidence type="ECO:0000313" key="2">
    <source>
        <dbReference type="EMBL" id="ATB31094.1"/>
    </source>
</evidence>
<evidence type="ECO:0000259" key="1">
    <source>
        <dbReference type="Pfam" id="PF02954"/>
    </source>
</evidence>
<dbReference type="Pfam" id="PF02954">
    <property type="entry name" value="HTH_8"/>
    <property type="match status" value="1"/>
</dbReference>
<dbReference type="Proteomes" id="UP000217289">
    <property type="component" value="Chromosome"/>
</dbReference>
<dbReference type="AlphaFoldDB" id="A0A250IGY7"/>
<gene>
    <name evidence="2" type="ORF">MEBOL_004556</name>
</gene>
<accession>A0A250IGY7</accession>
<proteinExistence type="predicted"/>
<protein>
    <submittedName>
        <fullName evidence="2">Sigma-54-dependent Fis family transcriptional regulator</fullName>
    </submittedName>
</protein>
<reference evidence="2 3" key="1">
    <citation type="submission" date="2017-06" db="EMBL/GenBank/DDBJ databases">
        <authorList>
            <person name="Kim H.J."/>
            <person name="Triplett B.A."/>
        </authorList>
    </citation>
    <scope>NUCLEOTIDE SEQUENCE [LARGE SCALE GENOMIC DNA]</scope>
    <source>
        <strain evidence="2 3">DSM 14713</strain>
    </source>
</reference>